<dbReference type="EC" id="2.3.2.2" evidence="11"/>
<evidence type="ECO:0000256" key="5">
    <source>
        <dbReference type="ARBA" id="ARBA00022801"/>
    </source>
</evidence>
<feature type="signal peptide" evidence="13">
    <location>
        <begin position="1"/>
        <end position="29"/>
    </location>
</feature>
<evidence type="ECO:0000256" key="12">
    <source>
        <dbReference type="SAM" id="MobiDB-lite"/>
    </source>
</evidence>
<evidence type="ECO:0000256" key="10">
    <source>
        <dbReference type="PIRSR" id="PIRSR600101-2"/>
    </source>
</evidence>
<proteinExistence type="inferred from homology"/>
<evidence type="ECO:0000256" key="7">
    <source>
        <dbReference type="ARBA" id="ARBA00023315"/>
    </source>
</evidence>
<dbReference type="FunFam" id="3.60.20.40:FF:000003">
    <property type="entry name" value="Gamma-glutamyltranspeptidase"/>
    <property type="match status" value="1"/>
</dbReference>
<dbReference type="AlphaFoldDB" id="A0A7V8G072"/>
<evidence type="ECO:0000256" key="3">
    <source>
        <dbReference type="ARBA" id="ARBA00009381"/>
    </source>
</evidence>
<evidence type="ECO:0000256" key="2">
    <source>
        <dbReference type="ARBA" id="ARBA00001089"/>
    </source>
</evidence>
<dbReference type="GO" id="GO:0103068">
    <property type="term" value="F:leukotriene C4 gamma-glutamyl transferase activity"/>
    <property type="evidence" value="ECO:0007669"/>
    <property type="project" value="UniProtKB-EC"/>
</dbReference>
<comment type="pathway">
    <text evidence="11">Sulfur metabolism; glutathione metabolism.</text>
</comment>
<comment type="catalytic activity">
    <reaction evidence="1 11">
        <text>an S-substituted glutathione + H2O = an S-substituted L-cysteinylglycine + L-glutamate</text>
        <dbReference type="Rhea" id="RHEA:59468"/>
        <dbReference type="ChEBI" id="CHEBI:15377"/>
        <dbReference type="ChEBI" id="CHEBI:29985"/>
        <dbReference type="ChEBI" id="CHEBI:90779"/>
        <dbReference type="ChEBI" id="CHEBI:143103"/>
        <dbReference type="EC" id="3.4.19.13"/>
    </reaction>
</comment>
<evidence type="ECO:0000256" key="11">
    <source>
        <dbReference type="RuleBase" id="RU368036"/>
    </source>
</evidence>
<name>A0A7V8G072_9BURK</name>
<sequence length="587" mass="62877">MQKFTGLCKPAAMALLPLCGALAFMPATAQTTAPPSAPVVKYDLTYDIISPVFAKNGMVATEQELATKVGVDILKKGGNAVDAGVAVGFALAVVLPNAGNIGGGGFMMIHDAKTGKNVALDFREMAPQRATRNMYLDDKGNVVPGRSLYTHLAVGVPGTVAGLSHALSKYGTMKLSQVMQPAIELAEKGYPVSPSLALILAAEREHLGQWESSKAIFFKDGRPLQTGEMLVQKDLAKSMRLIAKQGPKAFYDGAIAKKIVAEMDKHGGLISADDLKNYKVVERVPVAGNYRGYEVMSMPPPSSGGVHIIQMMNILERYPLKQYGADSAQTIHLMAETMKLAYADRSEYLGDPYFTKVPVKGLTSRAYADELAKKINPDRATPSSEIKPGQPAPYESDQTTHFSVADKDGNLVATTYTLNLNFGSGIVATGTGITLNNEMDDFSAKPGVPNAFGLVGGDANAVGPYKRPLSSMSPTFVLKDGKPFLVTGSPGGSRIITTTLQTILNVIDHDMNVAEATITPRIHHQWAPDQLRVEKGLSADTIKILQDKGQKVSVQPSMGRTQTIQIKQDGFYGFSDPRNPDGRTIGF</sequence>
<keyword evidence="4 11" id="KW-0808">Transferase</keyword>
<evidence type="ECO:0000256" key="9">
    <source>
        <dbReference type="PIRSR" id="PIRSR600101-1"/>
    </source>
</evidence>
<keyword evidence="13" id="KW-0732">Signal</keyword>
<dbReference type="InterPro" id="IPR043138">
    <property type="entry name" value="GGT_lsub"/>
</dbReference>
<dbReference type="GO" id="GO:0036374">
    <property type="term" value="F:glutathione hydrolase activity"/>
    <property type="evidence" value="ECO:0007669"/>
    <property type="project" value="UniProtKB-UniRule"/>
</dbReference>
<evidence type="ECO:0000256" key="4">
    <source>
        <dbReference type="ARBA" id="ARBA00022679"/>
    </source>
</evidence>
<comment type="subunit">
    <text evidence="11">This enzyme consists of two polypeptide chains, which are synthesized in precursor form from a single polypeptide.</text>
</comment>
<dbReference type="NCBIfam" id="TIGR00066">
    <property type="entry name" value="g_glut_trans"/>
    <property type="match status" value="1"/>
</dbReference>
<dbReference type="EC" id="3.4.19.13" evidence="11"/>
<dbReference type="Gene3D" id="1.10.246.130">
    <property type="match status" value="1"/>
</dbReference>
<dbReference type="InterPro" id="IPR051792">
    <property type="entry name" value="GGT_bact"/>
</dbReference>
<evidence type="ECO:0000313" key="15">
    <source>
        <dbReference type="Proteomes" id="UP000462435"/>
    </source>
</evidence>
<dbReference type="GO" id="GO:0006751">
    <property type="term" value="P:glutathione catabolic process"/>
    <property type="evidence" value="ECO:0007669"/>
    <property type="project" value="UniProtKB-UniRule"/>
</dbReference>
<feature type="active site" description="Nucleophile" evidence="9">
    <location>
        <position position="399"/>
    </location>
</feature>
<comment type="PTM">
    <text evidence="11">Cleaved by autocatalysis into a large and a small subunit.</text>
</comment>
<feature type="binding site" evidence="10">
    <location>
        <position position="492"/>
    </location>
    <ligand>
        <name>L-glutamate</name>
        <dbReference type="ChEBI" id="CHEBI:29985"/>
    </ligand>
</feature>
<feature type="binding site" evidence="10">
    <location>
        <begin position="417"/>
        <end position="419"/>
    </location>
    <ligand>
        <name>L-glutamate</name>
        <dbReference type="ChEBI" id="CHEBI:29985"/>
    </ligand>
</feature>
<evidence type="ECO:0000256" key="6">
    <source>
        <dbReference type="ARBA" id="ARBA00023145"/>
    </source>
</evidence>
<dbReference type="PANTHER" id="PTHR43199">
    <property type="entry name" value="GLUTATHIONE HYDROLASE"/>
    <property type="match status" value="1"/>
</dbReference>
<feature type="region of interest" description="Disordered" evidence="12">
    <location>
        <begin position="374"/>
        <end position="399"/>
    </location>
</feature>
<dbReference type="InterPro" id="IPR055262">
    <property type="entry name" value="GGT_CS"/>
</dbReference>
<comment type="catalytic activity">
    <reaction evidence="8 11">
        <text>an N-terminal (5-L-glutamyl)-[peptide] + an alpha-amino acid = 5-L-glutamyl amino acid + an N-terminal L-alpha-aminoacyl-[peptide]</text>
        <dbReference type="Rhea" id="RHEA:23904"/>
        <dbReference type="Rhea" id="RHEA-COMP:9780"/>
        <dbReference type="Rhea" id="RHEA-COMP:9795"/>
        <dbReference type="ChEBI" id="CHEBI:77644"/>
        <dbReference type="ChEBI" id="CHEBI:78597"/>
        <dbReference type="ChEBI" id="CHEBI:78599"/>
        <dbReference type="ChEBI" id="CHEBI:78608"/>
        <dbReference type="EC" id="2.3.2.2"/>
    </reaction>
</comment>
<dbReference type="Gene3D" id="3.60.20.40">
    <property type="match status" value="1"/>
</dbReference>
<comment type="caution">
    <text evidence="14">The sequence shown here is derived from an EMBL/GenBank/DDBJ whole genome shotgun (WGS) entry which is preliminary data.</text>
</comment>
<evidence type="ECO:0000256" key="1">
    <source>
        <dbReference type="ARBA" id="ARBA00001049"/>
    </source>
</evidence>
<dbReference type="PANTHER" id="PTHR43199:SF1">
    <property type="entry name" value="GLUTATHIONE HYDROLASE PROENZYME"/>
    <property type="match status" value="1"/>
</dbReference>
<comment type="catalytic activity">
    <reaction evidence="2 11">
        <text>glutathione + H2O = L-cysteinylglycine + L-glutamate</text>
        <dbReference type="Rhea" id="RHEA:28807"/>
        <dbReference type="ChEBI" id="CHEBI:15377"/>
        <dbReference type="ChEBI" id="CHEBI:29985"/>
        <dbReference type="ChEBI" id="CHEBI:57925"/>
        <dbReference type="ChEBI" id="CHEBI:61694"/>
        <dbReference type="EC" id="3.4.19.13"/>
    </reaction>
</comment>
<dbReference type="GO" id="GO:0006750">
    <property type="term" value="P:glutathione biosynthetic process"/>
    <property type="evidence" value="ECO:0007669"/>
    <property type="project" value="UniProtKB-KW"/>
</dbReference>
<evidence type="ECO:0000256" key="13">
    <source>
        <dbReference type="SAM" id="SignalP"/>
    </source>
</evidence>
<dbReference type="InterPro" id="IPR043137">
    <property type="entry name" value="GGT_ssub_C"/>
</dbReference>
<dbReference type="Pfam" id="PF01019">
    <property type="entry name" value="G_glu_transpept"/>
    <property type="match status" value="1"/>
</dbReference>
<comment type="similarity">
    <text evidence="3 11">Belongs to the gamma-glutamyltransferase family.</text>
</comment>
<feature type="binding site" evidence="10">
    <location>
        <begin position="470"/>
        <end position="471"/>
    </location>
    <ligand>
        <name>L-glutamate</name>
        <dbReference type="ChEBI" id="CHEBI:29985"/>
    </ligand>
</feature>
<dbReference type="InterPro" id="IPR000101">
    <property type="entry name" value="GGT_peptidase"/>
</dbReference>
<keyword evidence="5 11" id="KW-0378">Hydrolase</keyword>
<organism evidence="14 15">
    <name type="scientific">Herbaspirillum frisingense</name>
    <dbReference type="NCBI Taxonomy" id="92645"/>
    <lineage>
        <taxon>Bacteria</taxon>
        <taxon>Pseudomonadati</taxon>
        <taxon>Pseudomonadota</taxon>
        <taxon>Betaproteobacteria</taxon>
        <taxon>Burkholderiales</taxon>
        <taxon>Oxalobacteraceae</taxon>
        <taxon>Herbaspirillum</taxon>
    </lineage>
</organism>
<evidence type="ECO:0000313" key="14">
    <source>
        <dbReference type="EMBL" id="KAF1048451.1"/>
    </source>
</evidence>
<feature type="chain" id="PRO_5031381923" description="Glutathione hydrolase proenzyme" evidence="13">
    <location>
        <begin position="30"/>
        <end position="587"/>
    </location>
</feature>
<dbReference type="PROSITE" id="PS00462">
    <property type="entry name" value="G_GLU_TRANSPEPTIDASE"/>
    <property type="match status" value="1"/>
</dbReference>
<keyword evidence="11" id="KW-0317">Glutathione biosynthesis</keyword>
<dbReference type="EMBL" id="WNDX01000004">
    <property type="protein sequence ID" value="KAF1048451.1"/>
    <property type="molecule type" value="Genomic_DNA"/>
</dbReference>
<keyword evidence="7 11" id="KW-0012">Acyltransferase</keyword>
<feature type="binding site" evidence="10">
    <location>
        <position position="123"/>
    </location>
    <ligand>
        <name>L-glutamate</name>
        <dbReference type="ChEBI" id="CHEBI:29985"/>
    </ligand>
</feature>
<reference evidence="15" key="1">
    <citation type="journal article" date="2020" name="MBio">
        <title>Horizontal gene transfer to a defensive symbiont with a reduced genome amongst a multipartite beetle microbiome.</title>
        <authorList>
            <person name="Waterworth S.C."/>
            <person name="Florez L.V."/>
            <person name="Rees E.R."/>
            <person name="Hertweck C."/>
            <person name="Kaltenpoth M."/>
            <person name="Kwan J.C."/>
        </authorList>
    </citation>
    <scope>NUCLEOTIDE SEQUENCE [LARGE SCALE GENOMIC DNA]</scope>
</reference>
<evidence type="ECO:0000256" key="8">
    <source>
        <dbReference type="ARBA" id="ARBA00047417"/>
    </source>
</evidence>
<accession>A0A7V8G072</accession>
<dbReference type="SUPFAM" id="SSF56235">
    <property type="entry name" value="N-terminal nucleophile aminohydrolases (Ntn hydrolases)"/>
    <property type="match status" value="1"/>
</dbReference>
<gene>
    <name evidence="14" type="primary">ggt</name>
    <name evidence="14" type="ORF">GAK35_00254</name>
</gene>
<feature type="binding site" evidence="10">
    <location>
        <position position="441"/>
    </location>
    <ligand>
        <name>L-glutamate</name>
        <dbReference type="ChEBI" id="CHEBI:29985"/>
    </ligand>
</feature>
<keyword evidence="6 11" id="KW-0865">Zymogen</keyword>
<dbReference type="InterPro" id="IPR029055">
    <property type="entry name" value="Ntn_hydrolases_N"/>
</dbReference>
<dbReference type="Proteomes" id="UP000462435">
    <property type="component" value="Unassembled WGS sequence"/>
</dbReference>
<dbReference type="PRINTS" id="PR01210">
    <property type="entry name" value="GGTRANSPTASE"/>
</dbReference>
<protein>
    <recommendedName>
        <fullName evidence="11">Glutathione hydrolase proenzyme</fullName>
        <ecNumber evidence="11">2.3.2.2</ecNumber>
        <ecNumber evidence="11">3.4.19.13</ecNumber>
    </recommendedName>
    <component>
        <recommendedName>
            <fullName evidence="11">Glutathione hydrolase large chain</fullName>
        </recommendedName>
    </component>
    <component>
        <recommendedName>
            <fullName evidence="11">Glutathione hydrolase small chain</fullName>
        </recommendedName>
    </component>
</protein>
<dbReference type="UniPathway" id="UPA00204"/>